<reference evidence="2" key="1">
    <citation type="submission" date="2021-01" db="EMBL/GenBank/DDBJ databases">
        <authorList>
            <consortium name="Genoscope - CEA"/>
            <person name="William W."/>
        </authorList>
    </citation>
    <scope>NUCLEOTIDE SEQUENCE</scope>
</reference>
<evidence type="ECO:0000313" key="2">
    <source>
        <dbReference type="EMBL" id="CAD8050434.1"/>
    </source>
</evidence>
<feature type="coiled-coil region" evidence="1">
    <location>
        <begin position="101"/>
        <end position="128"/>
    </location>
</feature>
<dbReference type="AlphaFoldDB" id="A0A8S1KHV9"/>
<gene>
    <name evidence="2" type="ORF">PSON_ATCC_30995.1.T0050013</name>
</gene>
<evidence type="ECO:0000256" key="1">
    <source>
        <dbReference type="SAM" id="Coils"/>
    </source>
</evidence>
<dbReference type="OrthoDB" id="301032at2759"/>
<accession>A0A8S1KHV9</accession>
<keyword evidence="3" id="KW-1185">Reference proteome</keyword>
<organism evidence="2 3">
    <name type="scientific">Paramecium sonneborni</name>
    <dbReference type="NCBI Taxonomy" id="65129"/>
    <lineage>
        <taxon>Eukaryota</taxon>
        <taxon>Sar</taxon>
        <taxon>Alveolata</taxon>
        <taxon>Ciliophora</taxon>
        <taxon>Intramacronucleata</taxon>
        <taxon>Oligohymenophorea</taxon>
        <taxon>Peniculida</taxon>
        <taxon>Parameciidae</taxon>
        <taxon>Paramecium</taxon>
    </lineage>
</organism>
<dbReference type="Proteomes" id="UP000692954">
    <property type="component" value="Unassembled WGS sequence"/>
</dbReference>
<comment type="caution">
    <text evidence="2">The sequence shown here is derived from an EMBL/GenBank/DDBJ whole genome shotgun (WGS) entry which is preliminary data.</text>
</comment>
<sequence length="219" mass="25609">MFEDVKSESIESNQKIDELNVELQQYLRKIITNLGENFLYLHDISKPQYSQEIIQSLLLLEQHKIKLNCKNLSNDISKQFKLLKSESILTNEVIDCQTDKILEMIQKQSQLEQQNNELLIKLINKQDENSKKLTDLQIDWLGQNSNIYCSNIHSLRKSEIEKVNLKISFSSYNSPESRGVRWHSMNNHLLSNIKLTHVSGTHNDKNNNLKKVNKMNPLF</sequence>
<dbReference type="EMBL" id="CAJJDN010000005">
    <property type="protein sequence ID" value="CAD8050434.1"/>
    <property type="molecule type" value="Genomic_DNA"/>
</dbReference>
<proteinExistence type="predicted"/>
<keyword evidence="1" id="KW-0175">Coiled coil</keyword>
<name>A0A8S1KHV9_9CILI</name>
<protein>
    <submittedName>
        <fullName evidence="2">Uncharacterized protein</fullName>
    </submittedName>
</protein>
<evidence type="ECO:0000313" key="3">
    <source>
        <dbReference type="Proteomes" id="UP000692954"/>
    </source>
</evidence>